<evidence type="ECO:0000256" key="1">
    <source>
        <dbReference type="SAM" id="MobiDB-lite"/>
    </source>
</evidence>
<sequence length="85" mass="9197">MSSPSRKSSSSSSSSSFSTSSRSYIPRVEFLKRSGVSSRSSRSSSSMSSSSASPKPCSRKRSCLETLIDPKDDKQRIMPPEIISV</sequence>
<accession>A0A9P8PUL6</accession>
<reference evidence="2" key="1">
    <citation type="journal article" date="2021" name="Open Biol.">
        <title>Shared evolutionary footprints suggest mitochondrial oxidative damage underlies multiple complex I losses in fungi.</title>
        <authorList>
            <person name="Schikora-Tamarit M.A."/>
            <person name="Marcet-Houben M."/>
            <person name="Nosek J."/>
            <person name="Gabaldon T."/>
        </authorList>
    </citation>
    <scope>NUCLEOTIDE SEQUENCE</scope>
    <source>
        <strain evidence="2">NCAIM Y.01608</strain>
    </source>
</reference>
<comment type="caution">
    <text evidence="2">The sequence shown here is derived from an EMBL/GenBank/DDBJ whole genome shotgun (WGS) entry which is preliminary data.</text>
</comment>
<name>A0A9P8PUL6_9ASCO</name>
<organism evidence="2 3">
    <name type="scientific">Ogataea polymorpha</name>
    <dbReference type="NCBI Taxonomy" id="460523"/>
    <lineage>
        <taxon>Eukaryota</taxon>
        <taxon>Fungi</taxon>
        <taxon>Dikarya</taxon>
        <taxon>Ascomycota</taxon>
        <taxon>Saccharomycotina</taxon>
        <taxon>Pichiomycetes</taxon>
        <taxon>Pichiales</taxon>
        <taxon>Pichiaceae</taxon>
        <taxon>Ogataea</taxon>
    </lineage>
</organism>
<feature type="compositionally biased region" description="Low complexity" evidence="1">
    <location>
        <begin position="1"/>
        <end position="23"/>
    </location>
</feature>
<feature type="compositionally biased region" description="Low complexity" evidence="1">
    <location>
        <begin position="33"/>
        <end position="56"/>
    </location>
</feature>
<evidence type="ECO:0000313" key="2">
    <source>
        <dbReference type="EMBL" id="KAH3678611.1"/>
    </source>
</evidence>
<proteinExistence type="predicted"/>
<dbReference type="Proteomes" id="UP000788993">
    <property type="component" value="Unassembled WGS sequence"/>
</dbReference>
<protein>
    <submittedName>
        <fullName evidence="2">Uncharacterized protein</fullName>
    </submittedName>
</protein>
<dbReference type="AlphaFoldDB" id="A0A9P8PUL6"/>
<gene>
    <name evidence="2" type="ORF">OGATHE_000161</name>
</gene>
<reference evidence="2" key="2">
    <citation type="submission" date="2021-01" db="EMBL/GenBank/DDBJ databases">
        <authorList>
            <person name="Schikora-Tamarit M.A."/>
        </authorList>
    </citation>
    <scope>NUCLEOTIDE SEQUENCE</scope>
    <source>
        <strain evidence="2">NCAIM Y.01608</strain>
    </source>
</reference>
<feature type="region of interest" description="Disordered" evidence="1">
    <location>
        <begin position="1"/>
        <end position="85"/>
    </location>
</feature>
<keyword evidence="3" id="KW-1185">Reference proteome</keyword>
<dbReference type="EMBL" id="JAEUBD010000014">
    <property type="protein sequence ID" value="KAH3678611.1"/>
    <property type="molecule type" value="Genomic_DNA"/>
</dbReference>
<evidence type="ECO:0000313" key="3">
    <source>
        <dbReference type="Proteomes" id="UP000788993"/>
    </source>
</evidence>